<evidence type="ECO:0000256" key="6">
    <source>
        <dbReference type="ARBA" id="ARBA00023136"/>
    </source>
</evidence>
<proteinExistence type="inferred from homology"/>
<keyword evidence="11" id="KW-1185">Reference proteome</keyword>
<keyword evidence="3 9" id="KW-1134">Transmembrane beta strand</keyword>
<accession>A0A238ZAT2</accession>
<name>A0A238ZAT2_9PROT</name>
<evidence type="ECO:0000256" key="9">
    <source>
        <dbReference type="RuleBase" id="RU362097"/>
    </source>
</evidence>
<evidence type="ECO:0000256" key="3">
    <source>
        <dbReference type="ARBA" id="ARBA00022452"/>
    </source>
</evidence>
<keyword evidence="6 9" id="KW-0472">Membrane</keyword>
<dbReference type="PANTHER" id="PTHR30203:SF20">
    <property type="entry name" value="MULTIDRUG RESISTANCE OUTER MEMBRANE PROTEIN MDTP-RELATED"/>
    <property type="match status" value="1"/>
</dbReference>
<dbReference type="AlphaFoldDB" id="A0A238ZAT2"/>
<dbReference type="Gene3D" id="1.20.1600.10">
    <property type="entry name" value="Outer membrane efflux proteins (OEP)"/>
    <property type="match status" value="1"/>
</dbReference>
<dbReference type="OrthoDB" id="9770517at2"/>
<evidence type="ECO:0000256" key="2">
    <source>
        <dbReference type="ARBA" id="ARBA00007613"/>
    </source>
</evidence>
<evidence type="ECO:0000256" key="4">
    <source>
        <dbReference type="ARBA" id="ARBA00022692"/>
    </source>
</evidence>
<dbReference type="InterPro" id="IPR010131">
    <property type="entry name" value="MdtP/NodT-like"/>
</dbReference>
<dbReference type="InterPro" id="IPR003423">
    <property type="entry name" value="OMP_efflux"/>
</dbReference>
<sequence length="463" mass="50340">MLSGCISMDGIDPKSTTTSVDELATGQAITQARHDLPWPQQEWWQVFQDIQLNELVAHSLQQHPDIRAARARITMAEAQAQMVGALRAPQASINSTLVRERFTSLQFIPSPWGGHLEWNNKATTNLSYDLDLWGQREQQWKSTLSQVQVATAEAQQVKLSMSSAMVMQYIALSREYALHEIAKERLEIAQHRLDILQRALAAGLGTEIEVNQAATLIPVLRAQLEASAEHVTLMQQQLAALAGEGPGFTEHLHHPALSLNAVIGLPDSLPANLIGRRPDIVAAKWRIEASSAGIASAKAAFYPNINLMSFIGFQAIGFNKLISDSGLAAGAGPAISLPLFDGGQRRGNLAARTAAYDLAVEQYNSIMLHALQDISSQLVALESDTIQHAELLEALHIAERTHKLAQTRNHAGLANYVQVLDAESQVLDQRAVLIDLEASRLSTYASLMQALGGGLEPAPAETH</sequence>
<evidence type="ECO:0000256" key="1">
    <source>
        <dbReference type="ARBA" id="ARBA00004370"/>
    </source>
</evidence>
<dbReference type="GO" id="GO:0015562">
    <property type="term" value="F:efflux transmembrane transporter activity"/>
    <property type="evidence" value="ECO:0007669"/>
    <property type="project" value="InterPro"/>
</dbReference>
<keyword evidence="4 9" id="KW-0812">Transmembrane</keyword>
<evidence type="ECO:0000256" key="8">
    <source>
        <dbReference type="ARBA" id="ARBA00023288"/>
    </source>
</evidence>
<keyword evidence="7 9" id="KW-0564">Palmitate</keyword>
<dbReference type="PANTHER" id="PTHR30203">
    <property type="entry name" value="OUTER MEMBRANE CATION EFFLUX PROTEIN"/>
    <property type="match status" value="1"/>
</dbReference>
<dbReference type="Gene3D" id="2.20.200.10">
    <property type="entry name" value="Outer membrane efflux proteins (OEP)"/>
    <property type="match status" value="1"/>
</dbReference>
<comment type="subcellular location">
    <subcellularLocation>
        <location evidence="9">Cell membrane</location>
        <topology evidence="9">Lipid-anchor</topology>
    </subcellularLocation>
    <subcellularLocation>
        <location evidence="1">Membrane</location>
    </subcellularLocation>
</comment>
<dbReference type="NCBIfam" id="TIGR01845">
    <property type="entry name" value="outer_NodT"/>
    <property type="match status" value="1"/>
</dbReference>
<dbReference type="Proteomes" id="UP000198305">
    <property type="component" value="Unassembled WGS sequence"/>
</dbReference>
<organism evidence="10 11">
    <name type="scientific">Methylobacillus rhizosphaerae</name>
    <dbReference type="NCBI Taxonomy" id="551994"/>
    <lineage>
        <taxon>Bacteria</taxon>
        <taxon>Pseudomonadati</taxon>
        <taxon>Pseudomonadota</taxon>
        <taxon>Betaproteobacteria</taxon>
        <taxon>Nitrosomonadales</taxon>
        <taxon>Methylophilaceae</taxon>
        <taxon>Methylobacillus</taxon>
    </lineage>
</organism>
<evidence type="ECO:0000313" key="10">
    <source>
        <dbReference type="EMBL" id="SNR80457.1"/>
    </source>
</evidence>
<keyword evidence="8 9" id="KW-0449">Lipoprotein</keyword>
<dbReference type="EMBL" id="FZOA01000004">
    <property type="protein sequence ID" value="SNR80457.1"/>
    <property type="molecule type" value="Genomic_DNA"/>
</dbReference>
<keyword evidence="5" id="KW-0732">Signal</keyword>
<comment type="similarity">
    <text evidence="2 9">Belongs to the outer membrane factor (OMF) (TC 1.B.17) family.</text>
</comment>
<evidence type="ECO:0000256" key="5">
    <source>
        <dbReference type="ARBA" id="ARBA00022729"/>
    </source>
</evidence>
<dbReference type="GO" id="GO:0005886">
    <property type="term" value="C:plasma membrane"/>
    <property type="evidence" value="ECO:0007669"/>
    <property type="project" value="UniProtKB-SubCell"/>
</dbReference>
<dbReference type="Pfam" id="PF02321">
    <property type="entry name" value="OEP"/>
    <property type="match status" value="2"/>
</dbReference>
<reference evidence="11" key="1">
    <citation type="submission" date="2017-06" db="EMBL/GenBank/DDBJ databases">
        <authorList>
            <person name="Varghese N."/>
            <person name="Submissions S."/>
        </authorList>
    </citation>
    <scope>NUCLEOTIDE SEQUENCE [LARGE SCALE GENOMIC DNA]</scope>
    <source>
        <strain evidence="11">Ca-68</strain>
    </source>
</reference>
<dbReference type="SUPFAM" id="SSF56954">
    <property type="entry name" value="Outer membrane efflux proteins (OEP)"/>
    <property type="match status" value="1"/>
</dbReference>
<evidence type="ECO:0000313" key="11">
    <source>
        <dbReference type="Proteomes" id="UP000198305"/>
    </source>
</evidence>
<gene>
    <name evidence="10" type="ORF">SAMN05192560_1179</name>
</gene>
<protein>
    <submittedName>
        <fullName evidence="10">Efflux transporter, outer membrane factor (OMF) lipoprotein, NodT family</fullName>
    </submittedName>
</protein>
<evidence type="ECO:0000256" key="7">
    <source>
        <dbReference type="ARBA" id="ARBA00023139"/>
    </source>
</evidence>